<proteinExistence type="predicted"/>
<dbReference type="PROSITE" id="PS50850">
    <property type="entry name" value="MFS"/>
    <property type="match status" value="1"/>
</dbReference>
<accession>A0ABT7UFJ7</accession>
<reference evidence="8 9" key="2">
    <citation type="submission" date="2023-06" db="EMBL/GenBank/DDBJ databases">
        <authorList>
            <person name="Zeman M."/>
            <person name="Kubasova T."/>
            <person name="Jahodarova E."/>
            <person name="Nykrynova M."/>
            <person name="Rychlik I."/>
        </authorList>
    </citation>
    <scope>NUCLEOTIDE SEQUENCE [LARGE SCALE GENOMIC DNA]</scope>
    <source>
        <strain evidence="8 9">ET341</strain>
    </source>
</reference>
<evidence type="ECO:0000256" key="5">
    <source>
        <dbReference type="ARBA" id="ARBA00023136"/>
    </source>
</evidence>
<dbReference type="SUPFAM" id="SSF103473">
    <property type="entry name" value="MFS general substrate transporter"/>
    <property type="match status" value="1"/>
</dbReference>
<evidence type="ECO:0000313" key="8">
    <source>
        <dbReference type="EMBL" id="MDM8194923.1"/>
    </source>
</evidence>
<keyword evidence="3 6" id="KW-0812">Transmembrane</keyword>
<keyword evidence="4 6" id="KW-1133">Transmembrane helix</keyword>
<gene>
    <name evidence="8" type="ORF">QUV98_01185</name>
</gene>
<evidence type="ECO:0000313" key="9">
    <source>
        <dbReference type="Proteomes" id="UP001529275"/>
    </source>
</evidence>
<dbReference type="InterPro" id="IPR011701">
    <property type="entry name" value="MFS"/>
</dbReference>
<dbReference type="InterPro" id="IPR020846">
    <property type="entry name" value="MFS_dom"/>
</dbReference>
<dbReference type="InterPro" id="IPR052714">
    <property type="entry name" value="MFS_Exporter"/>
</dbReference>
<feature type="transmembrane region" description="Helical" evidence="6">
    <location>
        <begin position="35"/>
        <end position="53"/>
    </location>
</feature>
<comment type="caution">
    <text evidence="8">The sequence shown here is derived from an EMBL/GenBank/DDBJ whole genome shotgun (WGS) entry which is preliminary data.</text>
</comment>
<dbReference type="PANTHER" id="PTHR23531">
    <property type="entry name" value="QUINOLENE RESISTANCE PROTEIN NORA"/>
    <property type="match status" value="1"/>
</dbReference>
<keyword evidence="5 6" id="KW-0472">Membrane</keyword>
<dbReference type="Pfam" id="PF07690">
    <property type="entry name" value="MFS_1"/>
    <property type="match status" value="1"/>
</dbReference>
<evidence type="ECO:0000256" key="1">
    <source>
        <dbReference type="ARBA" id="ARBA00004651"/>
    </source>
</evidence>
<evidence type="ECO:0000256" key="2">
    <source>
        <dbReference type="ARBA" id="ARBA00022448"/>
    </source>
</evidence>
<evidence type="ECO:0000256" key="3">
    <source>
        <dbReference type="ARBA" id="ARBA00022692"/>
    </source>
</evidence>
<evidence type="ECO:0000259" key="7">
    <source>
        <dbReference type="PROSITE" id="PS50850"/>
    </source>
</evidence>
<evidence type="ECO:0000256" key="4">
    <source>
        <dbReference type="ARBA" id="ARBA00022989"/>
    </source>
</evidence>
<dbReference type="InterPro" id="IPR036259">
    <property type="entry name" value="MFS_trans_sf"/>
</dbReference>
<dbReference type="Proteomes" id="UP001529275">
    <property type="component" value="Unassembled WGS sequence"/>
</dbReference>
<protein>
    <submittedName>
        <fullName evidence="8">MFS transporter</fullName>
    </submittedName>
</protein>
<organism evidence="8 9">
    <name type="scientific">Massilimicrobiota timonensis</name>
    <dbReference type="NCBI Taxonomy" id="1776392"/>
    <lineage>
        <taxon>Bacteria</taxon>
        <taxon>Bacillati</taxon>
        <taxon>Bacillota</taxon>
        <taxon>Erysipelotrichia</taxon>
        <taxon>Erysipelotrichales</taxon>
        <taxon>Erysipelotrichaceae</taxon>
        <taxon>Massilimicrobiota</taxon>
    </lineage>
</organism>
<dbReference type="EMBL" id="JAUDCK010000002">
    <property type="protein sequence ID" value="MDM8194923.1"/>
    <property type="molecule type" value="Genomic_DNA"/>
</dbReference>
<evidence type="ECO:0000256" key="6">
    <source>
        <dbReference type="SAM" id="Phobius"/>
    </source>
</evidence>
<keyword evidence="9" id="KW-1185">Reference proteome</keyword>
<keyword evidence="2" id="KW-0813">Transport</keyword>
<comment type="subcellular location">
    <subcellularLocation>
        <location evidence="1">Cell membrane</location>
        <topology evidence="1">Multi-pass membrane protein</topology>
    </subcellularLocation>
</comment>
<feature type="transmembrane region" description="Helical" evidence="6">
    <location>
        <begin position="98"/>
        <end position="116"/>
    </location>
</feature>
<feature type="transmembrane region" description="Helical" evidence="6">
    <location>
        <begin position="6"/>
        <end position="23"/>
    </location>
</feature>
<feature type="transmembrane region" description="Helical" evidence="6">
    <location>
        <begin position="122"/>
        <end position="142"/>
    </location>
</feature>
<reference evidence="9" key="1">
    <citation type="submission" date="2023-06" db="EMBL/GenBank/DDBJ databases">
        <title>Identification and characterization of horizontal gene transfer across gut microbiota members of farm animals based on homology search.</title>
        <authorList>
            <person name="Zeman M."/>
            <person name="Kubasova T."/>
            <person name="Jahodarova E."/>
            <person name="Nykrynova M."/>
            <person name="Rychlik I."/>
        </authorList>
    </citation>
    <scope>NUCLEOTIDE SEQUENCE [LARGE SCALE GENOMIC DNA]</scope>
    <source>
        <strain evidence="9">ET341</strain>
    </source>
</reference>
<dbReference type="PANTHER" id="PTHR23531:SF1">
    <property type="entry name" value="QUINOLENE RESISTANCE PROTEIN NORA"/>
    <property type="match status" value="1"/>
</dbReference>
<feature type="domain" description="Major facilitator superfamily (MFS) profile" evidence="7">
    <location>
        <begin position="1"/>
        <end position="162"/>
    </location>
</feature>
<dbReference type="Gene3D" id="1.20.1250.20">
    <property type="entry name" value="MFS general substrate transporter like domains"/>
    <property type="match status" value="1"/>
</dbReference>
<dbReference type="RefSeq" id="WP_289527086.1">
    <property type="nucleotide sequence ID" value="NZ_JAUDCK010000002.1"/>
</dbReference>
<sequence>MSFKGGIYFTIVAVMLFLTRIFIGKVANQKEEVIFVYTYHMCMFIALFLIAFIPHNITFLLSAALSGYVFRGIEPALQSMAVSIAPPQRRGAANSTFLCAYDMGIGLGGGIAGVLIDMIGYNYMFAIIAIANILSILIYIAIGQKHPSSLTYRLKMQKEKQA</sequence>
<name>A0ABT7UFJ7_9FIRM</name>